<evidence type="ECO:0000313" key="7">
    <source>
        <dbReference type="EMBL" id="TFH89423.1"/>
    </source>
</evidence>
<dbReference type="RefSeq" id="WP_134837407.1">
    <property type="nucleotide sequence ID" value="NZ_SATR01000068.1"/>
</dbReference>
<dbReference type="Gene3D" id="3.20.20.70">
    <property type="entry name" value="Aldolase class I"/>
    <property type="match status" value="1"/>
</dbReference>
<reference evidence="7 8" key="1">
    <citation type="submission" date="2019-01" db="EMBL/GenBank/DDBJ databases">
        <title>Vibrio BEI176 sp. nov, a marine bacterium isolated from China: eastern marignal seas.</title>
        <authorList>
            <person name="Li B."/>
        </authorList>
    </citation>
    <scope>NUCLEOTIDE SEQUENCE [LARGE SCALE GENOMIC DNA]</scope>
    <source>
        <strain evidence="7 8">BEI176</strain>
    </source>
</reference>
<dbReference type="SFLD" id="SFLDG01067">
    <property type="entry name" value="SPASM/twitch_domain_containing"/>
    <property type="match status" value="1"/>
</dbReference>
<gene>
    <name evidence="7" type="ORF">ELS82_22295</name>
</gene>
<dbReference type="SFLD" id="SFLDS00029">
    <property type="entry name" value="Radical_SAM"/>
    <property type="match status" value="1"/>
</dbReference>
<comment type="caution">
    <text evidence="7">The sequence shown here is derived from an EMBL/GenBank/DDBJ whole genome shotgun (WGS) entry which is preliminary data.</text>
</comment>
<name>A0A4Y8W9Z0_9VIBR</name>
<dbReference type="InterPro" id="IPR023867">
    <property type="entry name" value="Sulphatase_maturase_rSAM"/>
</dbReference>
<dbReference type="PANTHER" id="PTHR43273">
    <property type="entry name" value="ANAEROBIC SULFATASE-MATURATING ENZYME HOMOLOG ASLB-RELATED"/>
    <property type="match status" value="1"/>
</dbReference>
<dbReference type="InterPro" id="IPR013785">
    <property type="entry name" value="Aldolase_TIM"/>
</dbReference>
<organism evidence="7 8">
    <name type="scientific">Vibrio ouci</name>
    <dbReference type="NCBI Taxonomy" id="2499078"/>
    <lineage>
        <taxon>Bacteria</taxon>
        <taxon>Pseudomonadati</taxon>
        <taxon>Pseudomonadota</taxon>
        <taxon>Gammaproteobacteria</taxon>
        <taxon>Vibrionales</taxon>
        <taxon>Vibrionaceae</taxon>
        <taxon>Vibrio</taxon>
    </lineage>
</organism>
<keyword evidence="2" id="KW-0949">S-adenosyl-L-methionine</keyword>
<proteinExistence type="predicted"/>
<dbReference type="AlphaFoldDB" id="A0A4Y8W9Z0"/>
<evidence type="ECO:0000259" key="6">
    <source>
        <dbReference type="PROSITE" id="PS51918"/>
    </source>
</evidence>
<sequence>MGKKGCIHNLEVVYKIVDTCNLACTYCYYFRGDSYQGHEHRPDYAKIETTTRLVQKLCELLQEYEVQELSLILHGGEPLMMKKSEFTAHLSIIRKALGSVPIYLQTNGVLLNEAWCQLLNNHNIRVSISLDGSQEWHDKHRITVAGHGTYHRVLKGIATARQCLTQEEVGIISVLQPDFDYQHICNHFSKTLGLNTLSLLIPDRTCEPPLSEAEVQGYSQALIDAFDFHVSDGQGQIREIASLLENFQRYNVNHHHHNAQTFYPDDRVSVSEVLTIHTNGDINYYDLVYPEVVLAQFGLVNREFNLADVNLGAMIFSDRLRAVRAQAEAVADDCQTCEYAGLCYQTAPAYRATADGYNSRSVYCQVNKTLYQYVVDWLVANGYPTELIDLALKGAPSPTAQPLDHSLTVRNAYE</sequence>
<dbReference type="GO" id="GO:0046872">
    <property type="term" value="F:metal ion binding"/>
    <property type="evidence" value="ECO:0007669"/>
    <property type="project" value="UniProtKB-KW"/>
</dbReference>
<dbReference type="Proteomes" id="UP000297753">
    <property type="component" value="Unassembled WGS sequence"/>
</dbReference>
<keyword evidence="4" id="KW-0408">Iron</keyword>
<dbReference type="GO" id="GO:0051536">
    <property type="term" value="F:iron-sulfur cluster binding"/>
    <property type="evidence" value="ECO:0007669"/>
    <property type="project" value="UniProtKB-KW"/>
</dbReference>
<keyword evidence="3" id="KW-0479">Metal-binding</keyword>
<accession>A0A4Y8W9Z0</accession>
<dbReference type="OrthoDB" id="9782387at2"/>
<dbReference type="Pfam" id="PF04055">
    <property type="entry name" value="Radical_SAM"/>
    <property type="match status" value="1"/>
</dbReference>
<dbReference type="InterPro" id="IPR058240">
    <property type="entry name" value="rSAM_sf"/>
</dbReference>
<evidence type="ECO:0000256" key="5">
    <source>
        <dbReference type="ARBA" id="ARBA00023014"/>
    </source>
</evidence>
<feature type="domain" description="Radical SAM core" evidence="6">
    <location>
        <begin position="5"/>
        <end position="251"/>
    </location>
</feature>
<dbReference type="SFLD" id="SFLDG01072">
    <property type="entry name" value="dehydrogenase_like"/>
    <property type="match status" value="1"/>
</dbReference>
<dbReference type="PANTHER" id="PTHR43273:SF8">
    <property type="entry name" value="RADICAL SAM DOMAIN PROTEIN"/>
    <property type="match status" value="1"/>
</dbReference>
<dbReference type="CDD" id="cd01335">
    <property type="entry name" value="Radical_SAM"/>
    <property type="match status" value="1"/>
</dbReference>
<keyword evidence="5" id="KW-0411">Iron-sulfur</keyword>
<evidence type="ECO:0000256" key="3">
    <source>
        <dbReference type="ARBA" id="ARBA00022723"/>
    </source>
</evidence>
<dbReference type="SUPFAM" id="SSF102114">
    <property type="entry name" value="Radical SAM enzymes"/>
    <property type="match status" value="1"/>
</dbReference>
<comment type="cofactor">
    <cofactor evidence="1">
        <name>[4Fe-4S] cluster</name>
        <dbReference type="ChEBI" id="CHEBI:49883"/>
    </cofactor>
</comment>
<dbReference type="PROSITE" id="PS51918">
    <property type="entry name" value="RADICAL_SAM"/>
    <property type="match status" value="1"/>
</dbReference>
<dbReference type="SFLD" id="SFLDG01386">
    <property type="entry name" value="main_SPASM_domain-containing"/>
    <property type="match status" value="1"/>
</dbReference>
<dbReference type="InterPro" id="IPR007197">
    <property type="entry name" value="rSAM"/>
</dbReference>
<keyword evidence="8" id="KW-1185">Reference proteome</keyword>
<evidence type="ECO:0000256" key="1">
    <source>
        <dbReference type="ARBA" id="ARBA00001966"/>
    </source>
</evidence>
<protein>
    <submittedName>
        <fullName evidence="7">Radical SAM protein</fullName>
    </submittedName>
</protein>
<dbReference type="GO" id="GO:0016491">
    <property type="term" value="F:oxidoreductase activity"/>
    <property type="evidence" value="ECO:0007669"/>
    <property type="project" value="InterPro"/>
</dbReference>
<evidence type="ECO:0000256" key="2">
    <source>
        <dbReference type="ARBA" id="ARBA00022691"/>
    </source>
</evidence>
<dbReference type="EMBL" id="SATR01000068">
    <property type="protein sequence ID" value="TFH89423.1"/>
    <property type="molecule type" value="Genomic_DNA"/>
</dbReference>
<evidence type="ECO:0000256" key="4">
    <source>
        <dbReference type="ARBA" id="ARBA00023004"/>
    </source>
</evidence>
<evidence type="ECO:0000313" key="8">
    <source>
        <dbReference type="Proteomes" id="UP000297753"/>
    </source>
</evidence>